<name>A0NS65_ROSAI</name>
<evidence type="ECO:0000256" key="1">
    <source>
        <dbReference type="SAM" id="MobiDB-lite"/>
    </source>
</evidence>
<reference evidence="2 3" key="1">
    <citation type="submission" date="2006-05" db="EMBL/GenBank/DDBJ databases">
        <authorList>
            <person name="King G."/>
            <person name="Ferriera S."/>
            <person name="Johnson J."/>
            <person name="Kravitz S."/>
            <person name="Beeson K."/>
            <person name="Sutton G."/>
            <person name="Rogers Y.-H."/>
            <person name="Friedman R."/>
            <person name="Frazier M."/>
            <person name="Venter J.C."/>
        </authorList>
    </citation>
    <scope>NUCLEOTIDE SEQUENCE [LARGE SCALE GENOMIC DNA]</scope>
    <source>
        <strain evidence="3">ATCC 25650 / DSM 13394 / JCM 20685 / NBRC 16684 / NCIMB 2208 / IAM 12614 / B1</strain>
    </source>
</reference>
<gene>
    <name evidence="2" type="ORF">SIAM614_04510</name>
</gene>
<comment type="caution">
    <text evidence="2">The sequence shown here is derived from an EMBL/GenBank/DDBJ whole genome shotgun (WGS) entry which is preliminary data.</text>
</comment>
<proteinExistence type="predicted"/>
<organism evidence="2 3">
    <name type="scientific">Roseibium aggregatum (strain ATCC 25650 / DSM 13394 / JCM 20685 / NBRC 16684 / NCIMB 2208 / IAM 12614 / B1)</name>
    <name type="common">Stappia aggregata</name>
    <dbReference type="NCBI Taxonomy" id="384765"/>
    <lineage>
        <taxon>Bacteria</taxon>
        <taxon>Pseudomonadati</taxon>
        <taxon>Pseudomonadota</taxon>
        <taxon>Alphaproteobacteria</taxon>
        <taxon>Hyphomicrobiales</taxon>
        <taxon>Stappiaceae</taxon>
        <taxon>Roseibium</taxon>
    </lineage>
</organism>
<dbReference type="EMBL" id="AAUW01000006">
    <property type="protein sequence ID" value="EAV44394.1"/>
    <property type="molecule type" value="Genomic_DNA"/>
</dbReference>
<evidence type="ECO:0000313" key="2">
    <source>
        <dbReference type="EMBL" id="EAV44394.1"/>
    </source>
</evidence>
<dbReference type="AlphaFoldDB" id="A0NS65"/>
<feature type="region of interest" description="Disordered" evidence="1">
    <location>
        <begin position="1"/>
        <end position="23"/>
    </location>
</feature>
<accession>A0NS65</accession>
<protein>
    <submittedName>
        <fullName evidence="2">Uncharacterized protein</fullName>
    </submittedName>
</protein>
<dbReference type="Proteomes" id="UP000004848">
    <property type="component" value="Unassembled WGS sequence"/>
</dbReference>
<evidence type="ECO:0000313" key="3">
    <source>
        <dbReference type="Proteomes" id="UP000004848"/>
    </source>
</evidence>
<sequence length="23" mass="2565">MMRLGHEGKRAGHKAGPRMSEDI</sequence>
<feature type="compositionally biased region" description="Basic and acidic residues" evidence="1">
    <location>
        <begin position="1"/>
        <end position="10"/>
    </location>
</feature>